<dbReference type="PROSITE" id="PS51450">
    <property type="entry name" value="LRR"/>
    <property type="match status" value="4"/>
</dbReference>
<keyword evidence="2" id="KW-0677">Repeat</keyword>
<dbReference type="Proteomes" id="UP001057375">
    <property type="component" value="Unassembled WGS sequence"/>
</dbReference>
<feature type="non-terminal residue" evidence="4">
    <location>
        <position position="1767"/>
    </location>
</feature>
<dbReference type="PROSITE" id="PS00022">
    <property type="entry name" value="EGF_1"/>
    <property type="match status" value="2"/>
</dbReference>
<dbReference type="InterPro" id="IPR032675">
    <property type="entry name" value="LRR_dom_sf"/>
</dbReference>
<name>A0ABQ5KGP1_9EUKA</name>
<dbReference type="InterPro" id="IPR001611">
    <property type="entry name" value="Leu-rich_rpt"/>
</dbReference>
<dbReference type="EMBL" id="BQXS01009721">
    <property type="protein sequence ID" value="GKT31698.1"/>
    <property type="molecule type" value="Genomic_DNA"/>
</dbReference>
<dbReference type="Pfam" id="PF12799">
    <property type="entry name" value="LRR_4"/>
    <property type="match status" value="1"/>
</dbReference>
<dbReference type="InterPro" id="IPR000742">
    <property type="entry name" value="EGF"/>
</dbReference>
<protein>
    <recommendedName>
        <fullName evidence="3">EGF-like domain-containing protein</fullName>
    </recommendedName>
</protein>
<evidence type="ECO:0000259" key="3">
    <source>
        <dbReference type="PROSITE" id="PS00022"/>
    </source>
</evidence>
<dbReference type="InterPro" id="IPR003591">
    <property type="entry name" value="Leu-rich_rpt_typical-subtyp"/>
</dbReference>
<accession>A0ABQ5KGP1</accession>
<dbReference type="SUPFAM" id="SSF52058">
    <property type="entry name" value="L domain-like"/>
    <property type="match status" value="3"/>
</dbReference>
<sequence>MHFLPLLSSLFPFKTTYPSMQIHHILGMWRTFVVVCFITCLVGCVPLAPSGHDFIEPSFSSISSNVYNEYNYPYEGIGDGYHENPLESQPFFDDADFEFKMPHNHVEAFYPPDTDPLFMDDPNLSLDGVFDPFSPYDAVDDEFIHDISSSHIDSEPYVRVKSDDDDDIVEIPDAALNVCICSHFGKSVSNCSLTKGQLRSYSNSLSCRSKGIVNLEGIQYFDSITYLYLDRNTSLVDASLINCTNLAVLYLYSTAVDPTTLPTTCTKLTEIRVNSNTKIGQLGWGNILTMTSLTYIYASSCAISSIGDELCSSLPNLKYLDLQANSNTLSGFETFQDCEALTHLHFSYIYNTIIDEVTTPFTSLPDTINWDILTNFACSHCRYVTDISVLVNAINMMVLDLNYLYDIESVIPLNSMKSLRILYIYYWRSIKNWNELSGLYELTTLQAHYSNMNFFPDICDPEDPKLVTFYLYNSSGSYIDISNLGNCTSLTYLDLRYAKIYETPEPISRLFQLVTLYFSNVQIYTVIDETAVVEPVSDGSFLAGLVSLRAFYSNSTAISDLTPFSVVDGHPINNSIQSISSISENQMINTMYLDNNLIEDISPLANTISSLTTLSLNGNPLDISADNLVNLSSLVNIRTLGIGACGIINLPDMSGLVKLTSLNISSNPLCVDSEMSDLSTLSTLTILQTLNFRSIAEGKISVNMSFLDTFTKLTTLYLEGTKIDNMTPIAKCRTLVNLYINDTQPDYSPPLGIVPLHPLKKLQILYGYSSLYNDISPLFTMSSALILLYIQYDRICVKDNATMYSYIAGRNDTTDPGVLPALNNNYIGYLAYQNYCKLPDEYAYAKPSLLKNEIGTYDLQTSTGYITGAACSWLALPEYDSETGELLQCHVLHDENLRTKVGELLVDIAADDENFTFTLGDTINVSHLRRLTGTSTEPLDLSNLGIESVRGLEYVSKANYINLSHNKISDVSPLLTLPSLTSLDLSYNSICFPLYYPSLADPSESDYVAALKAEFVEYTTGSASNLTISISDQSCDASCSGTSSMASGDHAVCHNSFGSTFTEECRIDHYLSSVSGTCIRDYLGVCFTCDKLNRQCVIDDSSSIYDPLQECGECRTWWYGVDCDQPCPFDPFDEDQFGEVESTGMCGVNHSVTASHGVCLEDDHICQCETDYTGSACEYVKFDDENLEAALCRIDQFGEVESTGMCGVNHSVTASHGVCLEDDHICQCETDYTGSACEYVKFDDENLEAALCRIVRDDPDAVCDGVAPFEMQALNGILDLSNNDLSAGLKGLEFAINISGLDLSYNPLVDETDVLFISTFLVSNKSFDTLDLSGTGVSDILSTSFGDLFSTITSFAISDCSLTDVSQLTSFINLTSLGLSDVTQLDDQESGHSLTEDDIGSWLSSMESLVTLDVSNNNITSLRFLLEMSTQLEELNISGNNVSDLSPLYSFSMLQSLSVIDTRVVQGTTSTADIVAKFVSLEESVTLAEVNIETSYETPSACSYLNLVDAISLNMVCLETFPGSDTWYPVCASDSFAEYSDASTFSCTQTNDVDTATNCIGGCAYGQECRQVVLSTVGSDLVSGQCVDVVVDPALHSCVADMFPSSSPHVLTVYDSSSDSTSVLFSVASLKTLETIFSESAGDPSPILSCSAQDVSDLSGIEHLEKVTEMVLDDNIISSLSSNVTLLKTLTNLEFLSLQTNSISSFPTFALLSNLRELYLNFNSDLTVSSDYIAGTLFPSNLVRLELRSTNFTQTDFDTHISNNALS</sequence>
<evidence type="ECO:0000256" key="2">
    <source>
        <dbReference type="ARBA" id="ARBA00022737"/>
    </source>
</evidence>
<feature type="domain" description="EGF-like" evidence="3">
    <location>
        <begin position="1226"/>
        <end position="1237"/>
    </location>
</feature>
<dbReference type="InterPro" id="IPR050836">
    <property type="entry name" value="SDS22/Internalin_LRR"/>
</dbReference>
<dbReference type="PANTHER" id="PTHR46652:SF3">
    <property type="entry name" value="LEUCINE-RICH REPEAT-CONTAINING PROTEIN 9"/>
    <property type="match status" value="1"/>
</dbReference>
<reference evidence="4" key="1">
    <citation type="submission" date="2022-03" db="EMBL/GenBank/DDBJ databases">
        <title>Draft genome sequence of Aduncisulcus paluster, a free-living microaerophilic Fornicata.</title>
        <authorList>
            <person name="Yuyama I."/>
            <person name="Kume K."/>
            <person name="Tamura T."/>
            <person name="Inagaki Y."/>
            <person name="Hashimoto T."/>
        </authorList>
    </citation>
    <scope>NUCLEOTIDE SEQUENCE</scope>
    <source>
        <strain evidence="4">NY0171</strain>
    </source>
</reference>
<organism evidence="4 5">
    <name type="scientific">Aduncisulcus paluster</name>
    <dbReference type="NCBI Taxonomy" id="2918883"/>
    <lineage>
        <taxon>Eukaryota</taxon>
        <taxon>Metamonada</taxon>
        <taxon>Carpediemonas-like organisms</taxon>
        <taxon>Aduncisulcus</taxon>
    </lineage>
</organism>
<dbReference type="InterPro" id="IPR025875">
    <property type="entry name" value="Leu-rich_rpt_4"/>
</dbReference>
<dbReference type="SUPFAM" id="SSF52047">
    <property type="entry name" value="RNI-like"/>
    <property type="match status" value="1"/>
</dbReference>
<comment type="caution">
    <text evidence="4">The sequence shown here is derived from an EMBL/GenBank/DDBJ whole genome shotgun (WGS) entry which is preliminary data.</text>
</comment>
<evidence type="ECO:0000256" key="1">
    <source>
        <dbReference type="ARBA" id="ARBA00022614"/>
    </source>
</evidence>
<dbReference type="Gene3D" id="3.80.10.10">
    <property type="entry name" value="Ribonuclease Inhibitor"/>
    <property type="match status" value="5"/>
</dbReference>
<evidence type="ECO:0000313" key="5">
    <source>
        <dbReference type="Proteomes" id="UP001057375"/>
    </source>
</evidence>
<evidence type="ECO:0000313" key="4">
    <source>
        <dbReference type="EMBL" id="GKT31698.1"/>
    </source>
</evidence>
<dbReference type="SMART" id="SM00369">
    <property type="entry name" value="LRR_TYP"/>
    <property type="match status" value="5"/>
</dbReference>
<keyword evidence="5" id="KW-1185">Reference proteome</keyword>
<feature type="domain" description="EGF-like" evidence="3">
    <location>
        <begin position="1166"/>
        <end position="1177"/>
    </location>
</feature>
<keyword evidence="1" id="KW-0433">Leucine-rich repeat</keyword>
<dbReference type="PANTHER" id="PTHR46652">
    <property type="entry name" value="LEUCINE-RICH REPEAT AND IQ DOMAIN-CONTAINING PROTEIN 1-RELATED"/>
    <property type="match status" value="1"/>
</dbReference>
<gene>
    <name evidence="4" type="ORF">ADUPG1_006071</name>
</gene>
<proteinExistence type="predicted"/>